<reference evidence="1 2" key="1">
    <citation type="submission" date="2019-02" db="EMBL/GenBank/DDBJ databases">
        <title>Draft genome sequences of novel Actinobacteria.</title>
        <authorList>
            <person name="Sahin N."/>
            <person name="Ay H."/>
            <person name="Saygin H."/>
        </authorList>
    </citation>
    <scope>NUCLEOTIDE SEQUENCE [LARGE SCALE GENOMIC DNA]</scope>
    <source>
        <strain evidence="1 2">16K104</strain>
    </source>
</reference>
<sequence>MRVVDGKLVEIYLNGRGHEITPKQLRELPLLRMRSATMVRPEIQAVMAAETAKHPDLDVAGEVDRAYGVGADTAKWFRDKAVKLKPPSDGLTPQFLQDVAAAYTSAVARGERPNVALAEQTGFAPRTVQRWVYLARKAGHLAPTRPGETG</sequence>
<comment type="caution">
    <text evidence="1">The sequence shown here is derived from an EMBL/GenBank/DDBJ whole genome shotgun (WGS) entry which is preliminary data.</text>
</comment>
<dbReference type="AlphaFoldDB" id="A0A4R4X814"/>
<organism evidence="1 2">
    <name type="scientific">Kribbella turkmenica</name>
    <dbReference type="NCBI Taxonomy" id="2530375"/>
    <lineage>
        <taxon>Bacteria</taxon>
        <taxon>Bacillati</taxon>
        <taxon>Actinomycetota</taxon>
        <taxon>Actinomycetes</taxon>
        <taxon>Propionibacteriales</taxon>
        <taxon>Kribbellaceae</taxon>
        <taxon>Kribbella</taxon>
    </lineage>
</organism>
<gene>
    <name evidence="1" type="ORF">E1218_13040</name>
</gene>
<keyword evidence="2" id="KW-1185">Reference proteome</keyword>
<accession>A0A4R4X814</accession>
<evidence type="ECO:0000313" key="2">
    <source>
        <dbReference type="Proteomes" id="UP000295172"/>
    </source>
</evidence>
<name>A0A4R4X814_9ACTN</name>
<dbReference type="Proteomes" id="UP000295172">
    <property type="component" value="Unassembled WGS sequence"/>
</dbReference>
<dbReference type="EMBL" id="SMKR01000046">
    <property type="protein sequence ID" value="TDD26535.1"/>
    <property type="molecule type" value="Genomic_DNA"/>
</dbReference>
<protein>
    <submittedName>
        <fullName evidence="1">Uncharacterized protein</fullName>
    </submittedName>
</protein>
<proteinExistence type="predicted"/>
<dbReference type="OrthoDB" id="4626621at2"/>
<evidence type="ECO:0000313" key="1">
    <source>
        <dbReference type="EMBL" id="TDD26535.1"/>
    </source>
</evidence>
<dbReference type="RefSeq" id="WP_132319715.1">
    <property type="nucleotide sequence ID" value="NZ_SMKR01000046.1"/>
</dbReference>